<reference evidence="1 2" key="1">
    <citation type="journal article" date="2014" name="Genome Announc.">
        <title>Complete Closed Genome Sequences of Three Bibersteinia trehalosi Nasopharyngeal Isolates from Cattle with Shipping Fever.</title>
        <authorList>
            <person name="Harhay G.P."/>
            <person name="McVey D.S."/>
            <person name="Koren S."/>
            <person name="Phillippy A.M."/>
            <person name="Bono J."/>
            <person name="Harhay D.M."/>
            <person name="Clawson M.L."/>
            <person name="Heaton M.P."/>
            <person name="Chitko-McKown C.G."/>
            <person name="Korlach J."/>
            <person name="Smith T.P."/>
        </authorList>
    </citation>
    <scope>NUCLEOTIDE SEQUENCE [LARGE SCALE GENOMIC DNA]</scope>
    <source>
        <strain evidence="1 2">USDA-ARS-USMARC-188</strain>
    </source>
</reference>
<protein>
    <submittedName>
        <fullName evidence="1">Uncharacterized protein</fullName>
    </submittedName>
</protein>
<evidence type="ECO:0000313" key="1">
    <source>
        <dbReference type="EMBL" id="AHG81341.1"/>
    </source>
</evidence>
<sequence length="38" mass="4480">MGFFLLVFCKIFPEIDRLLYNNAFFNGDNNGFPYLPTM</sequence>
<organism evidence="1 2">
    <name type="scientific">Bibersteinia trehalosi USDA-ARS-USMARC-188</name>
    <dbReference type="NCBI Taxonomy" id="1263829"/>
    <lineage>
        <taxon>Bacteria</taxon>
        <taxon>Pseudomonadati</taxon>
        <taxon>Pseudomonadota</taxon>
        <taxon>Gammaproteobacteria</taxon>
        <taxon>Pasteurellales</taxon>
        <taxon>Pasteurellaceae</taxon>
        <taxon>Bibersteinia</taxon>
    </lineage>
</organism>
<dbReference type="EMBL" id="CP006954">
    <property type="protein sequence ID" value="AHG81341.1"/>
    <property type="molecule type" value="Genomic_DNA"/>
</dbReference>
<accession>A0A4V7I8N8</accession>
<dbReference type="KEGG" id="btre:F542_6230"/>
<dbReference type="Proteomes" id="UP000019091">
    <property type="component" value="Chromosome"/>
</dbReference>
<proteinExistence type="predicted"/>
<name>A0A4V7I8N8_BIBTR</name>
<gene>
    <name evidence="1" type="ORF">F542_6230</name>
</gene>
<dbReference type="AlphaFoldDB" id="A0A4V7I8N8"/>
<evidence type="ECO:0000313" key="2">
    <source>
        <dbReference type="Proteomes" id="UP000019091"/>
    </source>
</evidence>